<dbReference type="PRINTS" id="PR01171">
    <property type="entry name" value="BCTLIPOCALIN"/>
</dbReference>
<dbReference type="InterPro" id="IPR022271">
    <property type="entry name" value="Lipocalin_ApoD"/>
</dbReference>
<evidence type="ECO:0000256" key="8">
    <source>
        <dbReference type="ARBA" id="ARBA00023237"/>
    </source>
</evidence>
<feature type="signal peptide" evidence="12">
    <location>
        <begin position="1"/>
        <end position="18"/>
    </location>
</feature>
<proteinExistence type="inferred from homology"/>
<evidence type="ECO:0000256" key="4">
    <source>
        <dbReference type="ARBA" id="ARBA00022729"/>
    </source>
</evidence>
<dbReference type="STRING" id="631.CH53_1357"/>
<dbReference type="Proteomes" id="UP000038750">
    <property type="component" value="Unassembled WGS sequence"/>
</dbReference>
<name>A0A0T9M0R8_YERIN</name>
<dbReference type="EMBL" id="CPZJ01000004">
    <property type="protein sequence ID" value="CNF45331.1"/>
    <property type="molecule type" value="Genomic_DNA"/>
</dbReference>
<evidence type="ECO:0000259" key="13">
    <source>
        <dbReference type="Pfam" id="PF08212"/>
    </source>
</evidence>
<protein>
    <recommendedName>
        <fullName evidence="11 12">Outer membrane lipoprotein Blc</fullName>
    </recommendedName>
</protein>
<evidence type="ECO:0000256" key="2">
    <source>
        <dbReference type="ARBA" id="ARBA00006889"/>
    </source>
</evidence>
<sequence length="182" mass="20763">MRLWSKLSVLTATLLSVACSVTPPKDMKVVDNFQLPRYLGTWYEIARLDHSFERGLERVSANYTPRDDGGVKVINRGYNPQKQQWQESIGKAYFIGSPQQASLKVSFFGPFYGGYNVIALDDKYQHALIAGPNRDYLWILSRTPTIDTQTRDRLVAVAKNYGFPVDQLIWVKQEGRSAEIKK</sequence>
<organism evidence="14 15">
    <name type="scientific">Yersinia intermedia</name>
    <dbReference type="NCBI Taxonomy" id="631"/>
    <lineage>
        <taxon>Bacteria</taxon>
        <taxon>Pseudomonadati</taxon>
        <taxon>Pseudomonadota</taxon>
        <taxon>Gammaproteobacteria</taxon>
        <taxon>Enterobacterales</taxon>
        <taxon>Yersiniaceae</taxon>
        <taxon>Yersinia</taxon>
    </lineage>
</organism>
<dbReference type="Gene3D" id="2.40.128.20">
    <property type="match status" value="1"/>
</dbReference>
<keyword evidence="9 12" id="KW-0449">Lipoprotein</keyword>
<evidence type="ECO:0000256" key="1">
    <source>
        <dbReference type="ARBA" id="ARBA00004459"/>
    </source>
</evidence>
<comment type="similarity">
    <text evidence="2 12">Belongs to the calycin superfamily. Lipocalin family.</text>
</comment>
<dbReference type="CDD" id="cd19438">
    <property type="entry name" value="lipocalin_Blc-like"/>
    <property type="match status" value="1"/>
</dbReference>
<reference evidence="14 15" key="1">
    <citation type="submission" date="2015-03" db="EMBL/GenBank/DDBJ databases">
        <authorList>
            <person name="Murphy D."/>
        </authorList>
    </citation>
    <scope>NUCLEOTIDE SEQUENCE [LARGE SCALE GENOMIC DNA]</scope>
    <source>
        <strain evidence="14 15">BR165/97</strain>
    </source>
</reference>
<evidence type="ECO:0000256" key="9">
    <source>
        <dbReference type="ARBA" id="ARBA00023288"/>
    </source>
</evidence>
<evidence type="ECO:0000256" key="12">
    <source>
        <dbReference type="PIRNR" id="PIRNR036893"/>
    </source>
</evidence>
<dbReference type="PROSITE" id="PS00213">
    <property type="entry name" value="LIPOCALIN"/>
    <property type="match status" value="1"/>
</dbReference>
<evidence type="ECO:0000256" key="6">
    <source>
        <dbReference type="ARBA" id="ARBA00023136"/>
    </source>
</evidence>
<keyword evidence="8 12" id="KW-0998">Cell outer membrane</keyword>
<keyword evidence="4 12" id="KW-0732">Signal</keyword>
<keyword evidence="5 12" id="KW-0446">Lipid-binding</keyword>
<evidence type="ECO:0000256" key="11">
    <source>
        <dbReference type="ARBA" id="ARBA00071217"/>
    </source>
</evidence>
<feature type="chain" id="PRO_5013433909" description="Outer membrane lipoprotein Blc" evidence="12">
    <location>
        <begin position="19"/>
        <end position="182"/>
    </location>
</feature>
<dbReference type="PANTHER" id="PTHR10612">
    <property type="entry name" value="APOLIPOPROTEIN D"/>
    <property type="match status" value="1"/>
</dbReference>
<evidence type="ECO:0000256" key="10">
    <source>
        <dbReference type="ARBA" id="ARBA00057024"/>
    </source>
</evidence>
<dbReference type="InterPro" id="IPR000566">
    <property type="entry name" value="Lipocln_cytosolic_FA-bd_dom"/>
</dbReference>
<dbReference type="GO" id="GO:0009279">
    <property type="term" value="C:cell outer membrane"/>
    <property type="evidence" value="ECO:0007669"/>
    <property type="project" value="UniProtKB-SubCell"/>
</dbReference>
<dbReference type="GO" id="GO:0006950">
    <property type="term" value="P:response to stress"/>
    <property type="evidence" value="ECO:0007669"/>
    <property type="project" value="UniProtKB-ARBA"/>
</dbReference>
<dbReference type="InterPro" id="IPR022272">
    <property type="entry name" value="Lipocalin_CS"/>
</dbReference>
<dbReference type="NCBIfam" id="NF007786">
    <property type="entry name" value="PRK10477.1"/>
    <property type="match status" value="1"/>
</dbReference>
<dbReference type="RefSeq" id="WP_050073066.1">
    <property type="nucleotide sequence ID" value="NZ_CPZJ01000004.1"/>
</dbReference>
<dbReference type="eggNOG" id="COG3040">
    <property type="taxonomic scope" value="Bacteria"/>
</dbReference>
<comment type="function">
    <text evidence="10 12">Involved in the storage or transport of lipids necessary for membrane maintenance under stressful conditions. Displays a binding preference for lysophospholipids.</text>
</comment>
<evidence type="ECO:0000313" key="15">
    <source>
        <dbReference type="Proteomes" id="UP000038750"/>
    </source>
</evidence>
<evidence type="ECO:0000313" key="14">
    <source>
        <dbReference type="EMBL" id="CNF45331.1"/>
    </source>
</evidence>
<dbReference type="PROSITE" id="PS51257">
    <property type="entry name" value="PROKAR_LIPOPROTEIN"/>
    <property type="match status" value="1"/>
</dbReference>
<dbReference type="InterPro" id="IPR002446">
    <property type="entry name" value="Lipocalin_bac"/>
</dbReference>
<comment type="subcellular location">
    <subcellularLocation>
        <location evidence="1">Cell outer membrane</location>
        <topology evidence="1">Lipid-anchor</topology>
    </subcellularLocation>
</comment>
<accession>A0A0T9M0R8</accession>
<dbReference type="SUPFAM" id="SSF50814">
    <property type="entry name" value="Lipocalins"/>
    <property type="match status" value="1"/>
</dbReference>
<dbReference type="InterPro" id="IPR047202">
    <property type="entry name" value="Lipocalin_Blc-like_dom"/>
</dbReference>
<evidence type="ECO:0000256" key="5">
    <source>
        <dbReference type="ARBA" id="ARBA00023121"/>
    </source>
</evidence>
<dbReference type="Pfam" id="PF08212">
    <property type="entry name" value="Lipocalin_2"/>
    <property type="match status" value="1"/>
</dbReference>
<gene>
    <name evidence="14" type="primary">blc</name>
    <name evidence="14" type="ORF">ERS008530_01229</name>
</gene>
<comment type="subunit">
    <text evidence="3 12">Homodimer.</text>
</comment>
<dbReference type="InterPro" id="IPR012674">
    <property type="entry name" value="Calycin"/>
</dbReference>
<dbReference type="PIRSF" id="PIRSF036893">
    <property type="entry name" value="Lipocalin_ApoD"/>
    <property type="match status" value="1"/>
</dbReference>
<dbReference type="AlphaFoldDB" id="A0A0T9M0R8"/>
<evidence type="ECO:0000256" key="7">
    <source>
        <dbReference type="ARBA" id="ARBA00023139"/>
    </source>
</evidence>
<keyword evidence="7" id="KW-0564">Palmitate</keyword>
<evidence type="ECO:0000256" key="3">
    <source>
        <dbReference type="ARBA" id="ARBA00011738"/>
    </source>
</evidence>
<dbReference type="FunFam" id="2.40.128.20:FF:000002">
    <property type="entry name" value="Outer membrane lipoprotein Blc"/>
    <property type="match status" value="1"/>
</dbReference>
<keyword evidence="6 12" id="KW-0472">Membrane</keyword>
<dbReference type="OrthoDB" id="9793905at2"/>
<dbReference type="PANTHER" id="PTHR10612:SF34">
    <property type="entry name" value="APOLIPOPROTEIN D"/>
    <property type="match status" value="1"/>
</dbReference>
<feature type="domain" description="Lipocalin/cytosolic fatty-acid binding" evidence="13">
    <location>
        <begin position="34"/>
        <end position="173"/>
    </location>
</feature>
<dbReference type="GO" id="GO:0008289">
    <property type="term" value="F:lipid binding"/>
    <property type="evidence" value="ECO:0007669"/>
    <property type="project" value="UniProtKB-UniRule"/>
</dbReference>